<proteinExistence type="predicted"/>
<evidence type="ECO:0008006" key="3">
    <source>
        <dbReference type="Google" id="ProtNLM"/>
    </source>
</evidence>
<keyword evidence="2" id="KW-1185">Reference proteome</keyword>
<dbReference type="CDD" id="cd14688">
    <property type="entry name" value="bZIP_YAP"/>
    <property type="match status" value="1"/>
</dbReference>
<evidence type="ECO:0000313" key="2">
    <source>
        <dbReference type="Proteomes" id="UP001345013"/>
    </source>
</evidence>
<dbReference type="Proteomes" id="UP001345013">
    <property type="component" value="Unassembled WGS sequence"/>
</dbReference>
<sequence length="507" mass="57592">MARIAHREVCSDDEDWARIEDLVEKRKAQNRNNQRAFRRRKNQLKQVAKEARAAEECTKPVLLPKPATTGIDPIRKGQTLMSLRPVSVHDVAGTGLDIETRRIFHHASTCLWTAFNQRMIEKDDPLAAAMKRLSLTNDLTMRTLLWTAASELEMRSSFPSSHQVMLQQQNLAVAQIQRDLAAGDVSDELVHAIYALTFTRAPSAICKKKEMFPYFPYGDFDPPLASLGWLDLVSHLVFVDRHAEAAAKLLEPRGGLWGMQVFELAYNIQLGDLLRNSMTGTKPSFNLCKTYRHILDLQMPMYRSAGTLLDWQISSETRDLILDIRCYLRQVELYMAKAQPAVPAERLVTWRNINQHRVLSLSPDQDQLFRLTVLIFSYNVVFPIPYQDVVQHWVLELLFHICKSPSTSEAALWAVVVAAMSSRDEEVLGCLLEKARQFQSALGLATWLDVEAIMTKYLWLASACNAGGQKFWKLVSRSGERGEVNGYKECSLTKVYGLRCSHPALKK</sequence>
<evidence type="ECO:0000313" key="1">
    <source>
        <dbReference type="EMBL" id="KAK5100176.1"/>
    </source>
</evidence>
<dbReference type="PANTHER" id="PTHR37540:SF10">
    <property type="entry name" value="SIGMA-70 REGION 2 FAMILY PROTEIN"/>
    <property type="match status" value="1"/>
</dbReference>
<protein>
    <recommendedName>
        <fullName evidence="3">BZIP domain-containing protein</fullName>
    </recommendedName>
</protein>
<gene>
    <name evidence="1" type="ORF">LTR24_000971</name>
</gene>
<dbReference type="EMBL" id="JAVRRG010000007">
    <property type="protein sequence ID" value="KAK5100176.1"/>
    <property type="molecule type" value="Genomic_DNA"/>
</dbReference>
<dbReference type="Pfam" id="PF11951">
    <property type="entry name" value="Fungal_trans_2"/>
    <property type="match status" value="1"/>
</dbReference>
<dbReference type="PANTHER" id="PTHR37540">
    <property type="entry name" value="TRANSCRIPTION FACTOR (ACR-2), PUTATIVE-RELATED-RELATED"/>
    <property type="match status" value="1"/>
</dbReference>
<accession>A0ABR0KLT4</accession>
<reference evidence="1 2" key="1">
    <citation type="submission" date="2023-08" db="EMBL/GenBank/DDBJ databases">
        <title>Black Yeasts Isolated from many extreme environments.</title>
        <authorList>
            <person name="Coleine C."/>
            <person name="Stajich J.E."/>
            <person name="Selbmann L."/>
        </authorList>
    </citation>
    <scope>NUCLEOTIDE SEQUENCE [LARGE SCALE GENOMIC DNA]</scope>
    <source>
        <strain evidence="1 2">CCFEE 5885</strain>
    </source>
</reference>
<name>A0ABR0KLT4_9EURO</name>
<organism evidence="1 2">
    <name type="scientific">Lithohypha guttulata</name>
    <dbReference type="NCBI Taxonomy" id="1690604"/>
    <lineage>
        <taxon>Eukaryota</taxon>
        <taxon>Fungi</taxon>
        <taxon>Dikarya</taxon>
        <taxon>Ascomycota</taxon>
        <taxon>Pezizomycotina</taxon>
        <taxon>Eurotiomycetes</taxon>
        <taxon>Chaetothyriomycetidae</taxon>
        <taxon>Chaetothyriales</taxon>
        <taxon>Trichomeriaceae</taxon>
        <taxon>Lithohypha</taxon>
    </lineage>
</organism>
<dbReference type="InterPro" id="IPR021858">
    <property type="entry name" value="Fun_TF"/>
</dbReference>
<comment type="caution">
    <text evidence="1">The sequence shown here is derived from an EMBL/GenBank/DDBJ whole genome shotgun (WGS) entry which is preliminary data.</text>
</comment>